<dbReference type="GO" id="GO:0003677">
    <property type="term" value="F:DNA binding"/>
    <property type="evidence" value="ECO:0007669"/>
    <property type="project" value="UniProtKB-KW"/>
</dbReference>
<accession>A0A9D1MGW2</accession>
<protein>
    <submittedName>
        <fullName evidence="5">Helix-turn-helix transcriptional regulator</fullName>
    </submittedName>
</protein>
<sequence length="132" mass="14529">MAELVASVKTCDLVRTYLPSNQDLADMCAFFSVFCDVTRVKMLSALSIDELCVGDLATLLSLNQTTVSHQLKILRDAGLVSTRREGKIIFYRLASEHVETVMNVGAGYLIEILPPSRKNSAEADSDLDSEKE</sequence>
<dbReference type="PANTHER" id="PTHR43132:SF6">
    <property type="entry name" value="HTH-TYPE TRANSCRIPTIONAL REPRESSOR CZRA"/>
    <property type="match status" value="1"/>
</dbReference>
<dbReference type="Proteomes" id="UP000824094">
    <property type="component" value="Unassembled WGS sequence"/>
</dbReference>
<dbReference type="SMART" id="SM00418">
    <property type="entry name" value="HTH_ARSR"/>
    <property type="match status" value="1"/>
</dbReference>
<gene>
    <name evidence="5" type="ORF">IAB05_01035</name>
</gene>
<reference evidence="5" key="1">
    <citation type="submission" date="2020-10" db="EMBL/GenBank/DDBJ databases">
        <authorList>
            <person name="Gilroy R."/>
        </authorList>
    </citation>
    <scope>NUCLEOTIDE SEQUENCE</scope>
    <source>
        <strain evidence="5">18911</strain>
    </source>
</reference>
<dbReference type="InterPro" id="IPR036390">
    <property type="entry name" value="WH_DNA-bd_sf"/>
</dbReference>
<dbReference type="CDD" id="cd00090">
    <property type="entry name" value="HTH_ARSR"/>
    <property type="match status" value="1"/>
</dbReference>
<feature type="domain" description="HTH arsR-type" evidence="4">
    <location>
        <begin position="19"/>
        <end position="113"/>
    </location>
</feature>
<evidence type="ECO:0000256" key="1">
    <source>
        <dbReference type="ARBA" id="ARBA00023015"/>
    </source>
</evidence>
<dbReference type="InterPro" id="IPR011991">
    <property type="entry name" value="ArsR-like_HTH"/>
</dbReference>
<organism evidence="5 6">
    <name type="scientific">Candidatus Stercoripulliclostridium merdigallinarum</name>
    <dbReference type="NCBI Taxonomy" id="2840951"/>
    <lineage>
        <taxon>Bacteria</taxon>
        <taxon>Bacillati</taxon>
        <taxon>Bacillota</taxon>
        <taxon>Clostridia</taxon>
        <taxon>Eubacteriales</taxon>
        <taxon>Candidatus Stercoripulliclostridium</taxon>
    </lineage>
</organism>
<evidence type="ECO:0000313" key="6">
    <source>
        <dbReference type="Proteomes" id="UP000824094"/>
    </source>
</evidence>
<dbReference type="Gene3D" id="1.10.10.10">
    <property type="entry name" value="Winged helix-like DNA-binding domain superfamily/Winged helix DNA-binding domain"/>
    <property type="match status" value="1"/>
</dbReference>
<dbReference type="PANTHER" id="PTHR43132">
    <property type="entry name" value="ARSENICAL RESISTANCE OPERON REPRESSOR ARSR-RELATED"/>
    <property type="match status" value="1"/>
</dbReference>
<keyword evidence="1" id="KW-0805">Transcription regulation</keyword>
<dbReference type="NCBIfam" id="NF033788">
    <property type="entry name" value="HTH_metalloreg"/>
    <property type="match status" value="1"/>
</dbReference>
<dbReference type="PROSITE" id="PS50987">
    <property type="entry name" value="HTH_ARSR_2"/>
    <property type="match status" value="1"/>
</dbReference>
<keyword evidence="2" id="KW-0238">DNA-binding</keyword>
<dbReference type="PRINTS" id="PR00778">
    <property type="entry name" value="HTHARSR"/>
</dbReference>
<dbReference type="SUPFAM" id="SSF46785">
    <property type="entry name" value="Winged helix' DNA-binding domain"/>
    <property type="match status" value="1"/>
</dbReference>
<dbReference type="EMBL" id="DVNF01000037">
    <property type="protein sequence ID" value="HIU59955.1"/>
    <property type="molecule type" value="Genomic_DNA"/>
</dbReference>
<name>A0A9D1MGW2_9FIRM</name>
<dbReference type="InterPro" id="IPR051011">
    <property type="entry name" value="Metal_resp_trans_reg"/>
</dbReference>
<proteinExistence type="predicted"/>
<dbReference type="GO" id="GO:0003700">
    <property type="term" value="F:DNA-binding transcription factor activity"/>
    <property type="evidence" value="ECO:0007669"/>
    <property type="project" value="InterPro"/>
</dbReference>
<dbReference type="AlphaFoldDB" id="A0A9D1MGW2"/>
<dbReference type="Pfam" id="PF01022">
    <property type="entry name" value="HTH_5"/>
    <property type="match status" value="1"/>
</dbReference>
<comment type="caution">
    <text evidence="5">The sequence shown here is derived from an EMBL/GenBank/DDBJ whole genome shotgun (WGS) entry which is preliminary data.</text>
</comment>
<evidence type="ECO:0000256" key="3">
    <source>
        <dbReference type="ARBA" id="ARBA00023163"/>
    </source>
</evidence>
<dbReference type="InterPro" id="IPR001845">
    <property type="entry name" value="HTH_ArsR_DNA-bd_dom"/>
</dbReference>
<evidence type="ECO:0000313" key="5">
    <source>
        <dbReference type="EMBL" id="HIU59955.1"/>
    </source>
</evidence>
<evidence type="ECO:0000259" key="4">
    <source>
        <dbReference type="PROSITE" id="PS50987"/>
    </source>
</evidence>
<dbReference type="InterPro" id="IPR036388">
    <property type="entry name" value="WH-like_DNA-bd_sf"/>
</dbReference>
<keyword evidence="3" id="KW-0804">Transcription</keyword>
<reference evidence="5" key="2">
    <citation type="journal article" date="2021" name="PeerJ">
        <title>Extensive microbial diversity within the chicken gut microbiome revealed by metagenomics and culture.</title>
        <authorList>
            <person name="Gilroy R."/>
            <person name="Ravi A."/>
            <person name="Getino M."/>
            <person name="Pursley I."/>
            <person name="Horton D.L."/>
            <person name="Alikhan N.F."/>
            <person name="Baker D."/>
            <person name="Gharbi K."/>
            <person name="Hall N."/>
            <person name="Watson M."/>
            <person name="Adriaenssens E.M."/>
            <person name="Foster-Nyarko E."/>
            <person name="Jarju S."/>
            <person name="Secka A."/>
            <person name="Antonio M."/>
            <person name="Oren A."/>
            <person name="Chaudhuri R.R."/>
            <person name="La Ragione R."/>
            <person name="Hildebrand F."/>
            <person name="Pallen M.J."/>
        </authorList>
    </citation>
    <scope>NUCLEOTIDE SEQUENCE</scope>
    <source>
        <strain evidence="5">18911</strain>
    </source>
</reference>
<evidence type="ECO:0000256" key="2">
    <source>
        <dbReference type="ARBA" id="ARBA00023125"/>
    </source>
</evidence>